<sequence length="192" mass="20761">MFQDLDATLAALVESELGIPGVAVSFVGPDSDFPPASVALPAISFFLYDIREDLGLRSGVWEVDDGVRQPPAARVNCSYLITAWPTETAPNPAEDEHRMLGELLKVLLRHRTIPAQYLRGELIGQKPPMPTRITADNQLNSLGEFWQAMGGRPKASLHYAITLSFDVADPVPAGPQVTTRTLNLSPDSTPAG</sequence>
<protein>
    <submittedName>
        <fullName evidence="2">DUF4255 domain-containing protein</fullName>
    </submittedName>
</protein>
<name>A0ABP9SDA3_9ACTN</name>
<comment type="caution">
    <text evidence="2">The sequence shown here is derived from an EMBL/GenBank/DDBJ whole genome shotgun (WGS) entry which is preliminary data.</text>
</comment>
<dbReference type="InterPro" id="IPR025351">
    <property type="entry name" value="Pvc16_N"/>
</dbReference>
<dbReference type="Pfam" id="PF14065">
    <property type="entry name" value="Pvc16_N"/>
    <property type="match status" value="1"/>
</dbReference>
<evidence type="ECO:0000313" key="2">
    <source>
        <dbReference type="EMBL" id="GAA5193560.1"/>
    </source>
</evidence>
<gene>
    <name evidence="2" type="ORF">GCM10023322_55850</name>
</gene>
<dbReference type="RefSeq" id="WP_345634517.1">
    <property type="nucleotide sequence ID" value="NZ_BAABJQ010000019.1"/>
</dbReference>
<reference evidence="3" key="1">
    <citation type="journal article" date="2019" name="Int. J. Syst. Evol. Microbiol.">
        <title>The Global Catalogue of Microorganisms (GCM) 10K type strain sequencing project: providing services to taxonomists for standard genome sequencing and annotation.</title>
        <authorList>
            <consortium name="The Broad Institute Genomics Platform"/>
            <consortium name="The Broad Institute Genome Sequencing Center for Infectious Disease"/>
            <person name="Wu L."/>
            <person name="Ma J."/>
        </authorList>
    </citation>
    <scope>NUCLEOTIDE SEQUENCE [LARGE SCALE GENOMIC DNA]</scope>
    <source>
        <strain evidence="3">JCM 18304</strain>
    </source>
</reference>
<evidence type="ECO:0000313" key="3">
    <source>
        <dbReference type="Proteomes" id="UP001501570"/>
    </source>
</evidence>
<dbReference type="Proteomes" id="UP001501570">
    <property type="component" value="Unassembled WGS sequence"/>
</dbReference>
<organism evidence="2 3">
    <name type="scientific">Rugosimonospora acidiphila</name>
    <dbReference type="NCBI Taxonomy" id="556531"/>
    <lineage>
        <taxon>Bacteria</taxon>
        <taxon>Bacillati</taxon>
        <taxon>Actinomycetota</taxon>
        <taxon>Actinomycetes</taxon>
        <taxon>Micromonosporales</taxon>
        <taxon>Micromonosporaceae</taxon>
        <taxon>Rugosimonospora</taxon>
    </lineage>
</organism>
<accession>A0ABP9SDA3</accession>
<keyword evidence="3" id="KW-1185">Reference proteome</keyword>
<proteinExistence type="predicted"/>
<feature type="domain" description="Pvc16 N-terminal" evidence="1">
    <location>
        <begin position="5"/>
        <end position="178"/>
    </location>
</feature>
<dbReference type="EMBL" id="BAABJQ010000019">
    <property type="protein sequence ID" value="GAA5193560.1"/>
    <property type="molecule type" value="Genomic_DNA"/>
</dbReference>
<evidence type="ECO:0000259" key="1">
    <source>
        <dbReference type="Pfam" id="PF14065"/>
    </source>
</evidence>